<dbReference type="Proteomes" id="UP000582016">
    <property type="component" value="Unassembled WGS sequence"/>
</dbReference>
<evidence type="ECO:0000313" key="2">
    <source>
        <dbReference type="Proteomes" id="UP000582016"/>
    </source>
</evidence>
<dbReference type="OrthoDB" id="5413269at2759"/>
<comment type="caution">
    <text evidence="1">The sequence shown here is derived from an EMBL/GenBank/DDBJ whole genome shotgun (WGS) entry which is preliminary data.</text>
</comment>
<dbReference type="AlphaFoldDB" id="A0A8H5MRT6"/>
<keyword evidence="2" id="KW-1185">Reference proteome</keyword>
<sequence>MANTYTITVKNQSGVQHKYALFNKTPKVTGTVQGEIWSNVFATKTLAVDHWVTFKLTDKCYAVVGSSESNPGDAVRMEVGGKHEATLGVKTAAGGVIPGSTLKMVVDDDVPQFSTETLPNSSLTNAFEIQTGEFSSAKAKKGKYMIGVGGSTNGTDFSGPQATFCPEPLTTYQIEPLNTYYLTWGKYDHGDLVNYTTIDNIIELDFTKLPNEIVVIQDDTNYLYIQK</sequence>
<name>A0A8H5MRT6_9HYPO</name>
<proteinExistence type="predicted"/>
<organism evidence="1 2">
    <name type="scientific">Fusarium phyllophilum</name>
    <dbReference type="NCBI Taxonomy" id="47803"/>
    <lineage>
        <taxon>Eukaryota</taxon>
        <taxon>Fungi</taxon>
        <taxon>Dikarya</taxon>
        <taxon>Ascomycota</taxon>
        <taxon>Pezizomycotina</taxon>
        <taxon>Sordariomycetes</taxon>
        <taxon>Hypocreomycetidae</taxon>
        <taxon>Hypocreales</taxon>
        <taxon>Nectriaceae</taxon>
        <taxon>Fusarium</taxon>
        <taxon>Fusarium fujikuroi species complex</taxon>
    </lineage>
</organism>
<protein>
    <submittedName>
        <fullName evidence="1">Sulfatase</fullName>
    </submittedName>
</protein>
<gene>
    <name evidence="1" type="ORF">FPHYL_12162</name>
</gene>
<dbReference type="EMBL" id="JAAOAQ010000600">
    <property type="protein sequence ID" value="KAF5540036.1"/>
    <property type="molecule type" value="Genomic_DNA"/>
</dbReference>
<reference evidence="1 2" key="1">
    <citation type="submission" date="2020-05" db="EMBL/GenBank/DDBJ databases">
        <title>Identification and distribution of gene clusters putatively required for synthesis of sphingolipid metabolism inhibitors in phylogenetically diverse species of the filamentous fungus Fusarium.</title>
        <authorList>
            <person name="Kim H.-S."/>
            <person name="Busman M."/>
            <person name="Brown D.W."/>
            <person name="Divon H."/>
            <person name="Uhlig S."/>
            <person name="Proctor R.H."/>
        </authorList>
    </citation>
    <scope>NUCLEOTIDE SEQUENCE [LARGE SCALE GENOMIC DNA]</scope>
    <source>
        <strain evidence="1 2">NRRL 13617</strain>
    </source>
</reference>
<accession>A0A8H5MRT6</accession>
<evidence type="ECO:0000313" key="1">
    <source>
        <dbReference type="EMBL" id="KAF5540036.1"/>
    </source>
</evidence>